<evidence type="ECO:0000313" key="1">
    <source>
        <dbReference type="EMBL" id="QBD74957.1"/>
    </source>
</evidence>
<proteinExistence type="predicted"/>
<keyword evidence="2" id="KW-1185">Reference proteome</keyword>
<accession>A0A4P6JIP4</accession>
<sequence>MDEGFELVLWTLNATFRLGNVTQDIPMMKGSFALYDACLAYLKLHRVALVYNEEKDLYVFIDPQTDQEVSSPMLKEE</sequence>
<protein>
    <submittedName>
        <fullName evidence="1">Uncharacterized protein</fullName>
    </submittedName>
</protein>
<name>A0A4P6JIP4_KTERU</name>
<dbReference type="Proteomes" id="UP000290365">
    <property type="component" value="Chromosome"/>
</dbReference>
<gene>
    <name evidence="1" type="ORF">EPA93_02700</name>
</gene>
<dbReference type="EMBL" id="CP035758">
    <property type="protein sequence ID" value="QBD74957.1"/>
    <property type="molecule type" value="Genomic_DNA"/>
</dbReference>
<evidence type="ECO:0000313" key="2">
    <source>
        <dbReference type="Proteomes" id="UP000290365"/>
    </source>
</evidence>
<dbReference type="RefSeq" id="WP_129885556.1">
    <property type="nucleotide sequence ID" value="NZ_CP035758.1"/>
</dbReference>
<organism evidence="1 2">
    <name type="scientific">Ktedonosporobacter rubrisoli</name>
    <dbReference type="NCBI Taxonomy" id="2509675"/>
    <lineage>
        <taxon>Bacteria</taxon>
        <taxon>Bacillati</taxon>
        <taxon>Chloroflexota</taxon>
        <taxon>Ktedonobacteria</taxon>
        <taxon>Ktedonobacterales</taxon>
        <taxon>Ktedonosporobacteraceae</taxon>
        <taxon>Ktedonosporobacter</taxon>
    </lineage>
</organism>
<dbReference type="KEGG" id="kbs:EPA93_02700"/>
<reference evidence="1 2" key="1">
    <citation type="submission" date="2019-01" db="EMBL/GenBank/DDBJ databases">
        <title>Ktedonosporobacter rubrisoli SCAWS-G2.</title>
        <authorList>
            <person name="Huang Y."/>
            <person name="Yan B."/>
        </authorList>
    </citation>
    <scope>NUCLEOTIDE SEQUENCE [LARGE SCALE GENOMIC DNA]</scope>
    <source>
        <strain evidence="1 2">SCAWS-G2</strain>
    </source>
</reference>
<dbReference type="AlphaFoldDB" id="A0A4P6JIP4"/>